<keyword evidence="4" id="KW-1185">Reference proteome</keyword>
<organism evidence="3 4">
    <name type="scientific">Heliocybe sulcata</name>
    <dbReference type="NCBI Taxonomy" id="5364"/>
    <lineage>
        <taxon>Eukaryota</taxon>
        <taxon>Fungi</taxon>
        <taxon>Dikarya</taxon>
        <taxon>Basidiomycota</taxon>
        <taxon>Agaricomycotina</taxon>
        <taxon>Agaricomycetes</taxon>
        <taxon>Gloeophyllales</taxon>
        <taxon>Gloeophyllaceae</taxon>
        <taxon>Heliocybe</taxon>
    </lineage>
</organism>
<dbReference type="OrthoDB" id="258495at2759"/>
<dbReference type="Pfam" id="PF00622">
    <property type="entry name" value="SPRY"/>
    <property type="match status" value="1"/>
</dbReference>
<feature type="domain" description="B30.2/SPRY" evidence="2">
    <location>
        <begin position="61"/>
        <end position="259"/>
    </location>
</feature>
<dbReference type="InterPro" id="IPR001870">
    <property type="entry name" value="B30.2/SPRY"/>
</dbReference>
<dbReference type="InterPro" id="IPR013320">
    <property type="entry name" value="ConA-like_dom_sf"/>
</dbReference>
<dbReference type="PROSITE" id="PS50188">
    <property type="entry name" value="B302_SPRY"/>
    <property type="match status" value="1"/>
</dbReference>
<dbReference type="SMART" id="SM00449">
    <property type="entry name" value="SPRY"/>
    <property type="match status" value="1"/>
</dbReference>
<dbReference type="InterPro" id="IPR003877">
    <property type="entry name" value="SPRY_dom"/>
</dbReference>
<reference evidence="3 4" key="1">
    <citation type="journal article" date="2019" name="Nat. Ecol. Evol.">
        <title>Megaphylogeny resolves global patterns of mushroom evolution.</title>
        <authorList>
            <person name="Varga T."/>
            <person name="Krizsan K."/>
            <person name="Foldi C."/>
            <person name="Dima B."/>
            <person name="Sanchez-Garcia M."/>
            <person name="Sanchez-Ramirez S."/>
            <person name="Szollosi G.J."/>
            <person name="Szarkandi J.G."/>
            <person name="Papp V."/>
            <person name="Albert L."/>
            <person name="Andreopoulos W."/>
            <person name="Angelini C."/>
            <person name="Antonin V."/>
            <person name="Barry K.W."/>
            <person name="Bougher N.L."/>
            <person name="Buchanan P."/>
            <person name="Buyck B."/>
            <person name="Bense V."/>
            <person name="Catcheside P."/>
            <person name="Chovatia M."/>
            <person name="Cooper J."/>
            <person name="Damon W."/>
            <person name="Desjardin D."/>
            <person name="Finy P."/>
            <person name="Geml J."/>
            <person name="Haridas S."/>
            <person name="Hughes K."/>
            <person name="Justo A."/>
            <person name="Karasinski D."/>
            <person name="Kautmanova I."/>
            <person name="Kiss B."/>
            <person name="Kocsube S."/>
            <person name="Kotiranta H."/>
            <person name="LaButti K.M."/>
            <person name="Lechner B.E."/>
            <person name="Liimatainen K."/>
            <person name="Lipzen A."/>
            <person name="Lukacs Z."/>
            <person name="Mihaltcheva S."/>
            <person name="Morgado L.N."/>
            <person name="Niskanen T."/>
            <person name="Noordeloos M.E."/>
            <person name="Ohm R.A."/>
            <person name="Ortiz-Santana B."/>
            <person name="Ovrebo C."/>
            <person name="Racz N."/>
            <person name="Riley R."/>
            <person name="Savchenko A."/>
            <person name="Shiryaev A."/>
            <person name="Soop K."/>
            <person name="Spirin V."/>
            <person name="Szebenyi C."/>
            <person name="Tomsovsky M."/>
            <person name="Tulloss R.E."/>
            <person name="Uehling J."/>
            <person name="Grigoriev I.V."/>
            <person name="Vagvolgyi C."/>
            <person name="Papp T."/>
            <person name="Martin F.M."/>
            <person name="Miettinen O."/>
            <person name="Hibbett D.S."/>
            <person name="Nagy L.G."/>
        </authorList>
    </citation>
    <scope>NUCLEOTIDE SEQUENCE [LARGE SCALE GENOMIC DNA]</scope>
    <source>
        <strain evidence="3 4">OMC1185</strain>
    </source>
</reference>
<dbReference type="EMBL" id="ML213509">
    <property type="protein sequence ID" value="TFK52390.1"/>
    <property type="molecule type" value="Genomic_DNA"/>
</dbReference>
<evidence type="ECO:0000313" key="4">
    <source>
        <dbReference type="Proteomes" id="UP000305948"/>
    </source>
</evidence>
<dbReference type="AlphaFoldDB" id="A0A5C3N4Q4"/>
<sequence>MSWIKRKLQGSSSSAAQAPPEWTPAPEAVHTWGLYNEASEDEYQSAETFCATHPPEAPKLLSSDIVERIDAQGCSAWGVALPATPRFVGRIHNESKDGSGTVKIFTGAACQSTCLLSDLPIAAGLYEIQGKAGVYFEITVHEMKGIVAIGTACKPYPDWRMPGWNRLSAGLHLDDCRKFYEDPDGGRDYTELLQSVSPGDTIGCGFDFSSHGIFFTYNGQRLPNAFSGVYLPRQSYDIYAAIGVEGINRLEVNFGGSLFRWKEANEWAWRVEGHVGRLAGSSGAADDELPTYEDIRRGRA</sequence>
<evidence type="ECO:0000259" key="2">
    <source>
        <dbReference type="PROSITE" id="PS50188"/>
    </source>
</evidence>
<feature type="region of interest" description="Disordered" evidence="1">
    <location>
        <begin position="1"/>
        <end position="23"/>
    </location>
</feature>
<gene>
    <name evidence="3" type="ORF">OE88DRAFT_1718302</name>
</gene>
<protein>
    <recommendedName>
        <fullName evidence="2">B30.2/SPRY domain-containing protein</fullName>
    </recommendedName>
</protein>
<dbReference type="Proteomes" id="UP000305948">
    <property type="component" value="Unassembled WGS sequence"/>
</dbReference>
<dbReference type="InterPro" id="IPR050618">
    <property type="entry name" value="Ubq-SigPath_Reg"/>
</dbReference>
<accession>A0A5C3N4Q4</accession>
<dbReference type="PANTHER" id="PTHR12864">
    <property type="entry name" value="RAN BINDING PROTEIN 9-RELATED"/>
    <property type="match status" value="1"/>
</dbReference>
<dbReference type="SUPFAM" id="SSF49899">
    <property type="entry name" value="Concanavalin A-like lectins/glucanases"/>
    <property type="match status" value="1"/>
</dbReference>
<name>A0A5C3N4Q4_9AGAM</name>
<dbReference type="Gene3D" id="2.60.120.920">
    <property type="match status" value="1"/>
</dbReference>
<proteinExistence type="predicted"/>
<dbReference type="InterPro" id="IPR043136">
    <property type="entry name" value="B30.2/SPRY_sf"/>
</dbReference>
<dbReference type="STRING" id="5364.A0A5C3N4Q4"/>
<evidence type="ECO:0000313" key="3">
    <source>
        <dbReference type="EMBL" id="TFK52390.1"/>
    </source>
</evidence>
<evidence type="ECO:0000256" key="1">
    <source>
        <dbReference type="SAM" id="MobiDB-lite"/>
    </source>
</evidence>